<dbReference type="GO" id="GO:0000160">
    <property type="term" value="P:phosphorelay signal transduction system"/>
    <property type="evidence" value="ECO:0007669"/>
    <property type="project" value="InterPro"/>
</dbReference>
<dbReference type="InterPro" id="IPR003018">
    <property type="entry name" value="GAF"/>
</dbReference>
<dbReference type="PANTHER" id="PTHR44591">
    <property type="entry name" value="STRESS RESPONSE REGULATOR PROTEIN 1"/>
    <property type="match status" value="1"/>
</dbReference>
<dbReference type="AlphaFoldDB" id="A0A2K2HAK5"/>
<evidence type="ECO:0000256" key="2">
    <source>
        <dbReference type="ARBA" id="ARBA00022679"/>
    </source>
</evidence>
<feature type="domain" description="Response regulatory" evidence="7">
    <location>
        <begin position="58"/>
        <end position="174"/>
    </location>
</feature>
<sequence>MLPDRSGPPVSGRFPTRRIKPPGYTPGGFTFGARSVNFVPLPGNEGKRKRSPDGSMATLLLIDDVELFLQLEKSFLQESGHEILTRTSAAEVLTELPLLEPDLILLDLYMPDLDGDDFCRRLRSDERWQRLPVIMVTAGGKEEEIRRCLEAGCDDYLTKPVNKNELLEKVERLLGGLRHRTAERVAASLRVRLQQRDKSLSATVGDVSRNGIYVRSRTELAIGSLVEILLELPTGDQLQVLGKVKRVTPGAEAGMGIYFIHPEPQGIAALESYLQQQASAAEQPSPHVPDRRTEPEADLSVEELRRQNADLLARIRELEEENREFAEQLIQSEDVNNNLTNLYIASSRLHSVLDREQVIEIIKEVVINFVGAEKFALLLWNKQENCLLFEAGEGFESDEFPAVAAGEGIVGGAFESGETYLQEGVVTAGSDDPLRPLVAIPLKIHDEVMGVLAVYQLFVQKESFAPVDHQLFSMMAEHAATALFSATLYGQSERKRKTYQGMMDLLLK</sequence>
<dbReference type="PANTHER" id="PTHR44591:SF3">
    <property type="entry name" value="RESPONSE REGULATORY DOMAIN-CONTAINING PROTEIN"/>
    <property type="match status" value="1"/>
</dbReference>
<evidence type="ECO:0000313" key="8">
    <source>
        <dbReference type="EMBL" id="PNU20270.1"/>
    </source>
</evidence>
<dbReference type="InterPro" id="IPR011006">
    <property type="entry name" value="CheY-like_superfamily"/>
</dbReference>
<gene>
    <name evidence="8" type="ORF">C2E25_08155</name>
</gene>
<evidence type="ECO:0000256" key="6">
    <source>
        <dbReference type="SAM" id="MobiDB-lite"/>
    </source>
</evidence>
<dbReference type="SUPFAM" id="SSF55781">
    <property type="entry name" value="GAF domain-like"/>
    <property type="match status" value="1"/>
</dbReference>
<feature type="region of interest" description="Disordered" evidence="6">
    <location>
        <begin position="278"/>
        <end position="297"/>
    </location>
</feature>
<dbReference type="GO" id="GO:0016301">
    <property type="term" value="F:kinase activity"/>
    <property type="evidence" value="ECO:0007669"/>
    <property type="project" value="UniProtKB-KW"/>
</dbReference>
<evidence type="ECO:0000256" key="4">
    <source>
        <dbReference type="PROSITE-ProRule" id="PRU00169"/>
    </source>
</evidence>
<dbReference type="Proteomes" id="UP000236340">
    <property type="component" value="Unassembled WGS sequence"/>
</dbReference>
<accession>A0A2K2HAK5</accession>
<dbReference type="Gene3D" id="3.40.50.2300">
    <property type="match status" value="1"/>
</dbReference>
<dbReference type="Pfam" id="PF13185">
    <property type="entry name" value="GAF_2"/>
    <property type="match status" value="1"/>
</dbReference>
<dbReference type="CDD" id="cd17546">
    <property type="entry name" value="REC_hyHK_CKI1_RcsC-like"/>
    <property type="match status" value="1"/>
</dbReference>
<feature type="modified residue" description="4-aspartylphosphate" evidence="4">
    <location>
        <position position="107"/>
    </location>
</feature>
<dbReference type="Gene3D" id="2.40.10.220">
    <property type="entry name" value="predicted glycosyltransferase like domains"/>
    <property type="match status" value="1"/>
</dbReference>
<organism evidence="8 9">
    <name type="scientific">Geothermobacter hydrogeniphilus</name>
    <dbReference type="NCBI Taxonomy" id="1969733"/>
    <lineage>
        <taxon>Bacteria</taxon>
        <taxon>Pseudomonadati</taxon>
        <taxon>Thermodesulfobacteriota</taxon>
        <taxon>Desulfuromonadia</taxon>
        <taxon>Desulfuromonadales</taxon>
        <taxon>Geothermobacteraceae</taxon>
        <taxon>Geothermobacter</taxon>
    </lineage>
</organism>
<feature type="region of interest" description="Disordered" evidence="6">
    <location>
        <begin position="1"/>
        <end position="25"/>
    </location>
</feature>
<dbReference type="SMART" id="SM00448">
    <property type="entry name" value="REC"/>
    <property type="match status" value="1"/>
</dbReference>
<keyword evidence="3" id="KW-0418">Kinase</keyword>
<dbReference type="GO" id="GO:0035438">
    <property type="term" value="F:cyclic-di-GMP binding"/>
    <property type="evidence" value="ECO:0007669"/>
    <property type="project" value="InterPro"/>
</dbReference>
<dbReference type="Gene3D" id="3.30.450.40">
    <property type="match status" value="1"/>
</dbReference>
<dbReference type="SMART" id="SM00065">
    <property type="entry name" value="GAF"/>
    <property type="match status" value="1"/>
</dbReference>
<dbReference type="Pfam" id="PF07238">
    <property type="entry name" value="PilZ"/>
    <property type="match status" value="1"/>
</dbReference>
<keyword evidence="5" id="KW-0175">Coiled coil</keyword>
<feature type="coiled-coil region" evidence="5">
    <location>
        <begin position="301"/>
        <end position="338"/>
    </location>
</feature>
<evidence type="ECO:0000256" key="3">
    <source>
        <dbReference type="ARBA" id="ARBA00022777"/>
    </source>
</evidence>
<dbReference type="InterPro" id="IPR001789">
    <property type="entry name" value="Sig_transdc_resp-reg_receiver"/>
</dbReference>
<reference evidence="8 9" key="1">
    <citation type="journal article" date="2018" name="Genome Announc.">
        <title>Genome Sequence of Geothermobacter sp. HR-1 Iron Reducer from the Loihi Seamount.</title>
        <authorList>
            <person name="Smith H."/>
            <person name="Abuyen K."/>
            <person name="Tremblay J."/>
            <person name="Savalia P."/>
            <person name="Perez-Rodriguez I."/>
            <person name="Emerson D."/>
            <person name="Tully B."/>
            <person name="Amend J."/>
        </authorList>
    </citation>
    <scope>NUCLEOTIDE SEQUENCE [LARGE SCALE GENOMIC DNA]</scope>
    <source>
        <strain evidence="8 9">HR-1</strain>
    </source>
</reference>
<evidence type="ECO:0000256" key="1">
    <source>
        <dbReference type="ARBA" id="ARBA00022553"/>
    </source>
</evidence>
<comment type="caution">
    <text evidence="8">The sequence shown here is derived from an EMBL/GenBank/DDBJ whole genome shotgun (WGS) entry which is preliminary data.</text>
</comment>
<protein>
    <recommendedName>
        <fullName evidence="7">Response regulatory domain-containing protein</fullName>
    </recommendedName>
</protein>
<dbReference type="SUPFAM" id="SSF141371">
    <property type="entry name" value="PilZ domain-like"/>
    <property type="match status" value="1"/>
</dbReference>
<dbReference type="InterPro" id="IPR009875">
    <property type="entry name" value="PilZ_domain"/>
</dbReference>
<dbReference type="InterPro" id="IPR029016">
    <property type="entry name" value="GAF-like_dom_sf"/>
</dbReference>
<dbReference type="InterPro" id="IPR050595">
    <property type="entry name" value="Bact_response_regulator"/>
</dbReference>
<keyword evidence="1 4" id="KW-0597">Phosphoprotein</keyword>
<dbReference type="Pfam" id="PF00072">
    <property type="entry name" value="Response_reg"/>
    <property type="match status" value="1"/>
</dbReference>
<name>A0A2K2HAK5_9BACT</name>
<evidence type="ECO:0000256" key="5">
    <source>
        <dbReference type="SAM" id="Coils"/>
    </source>
</evidence>
<dbReference type="SUPFAM" id="SSF52172">
    <property type="entry name" value="CheY-like"/>
    <property type="match status" value="1"/>
</dbReference>
<evidence type="ECO:0000313" key="9">
    <source>
        <dbReference type="Proteomes" id="UP000236340"/>
    </source>
</evidence>
<dbReference type="EMBL" id="PPFX01000015">
    <property type="protein sequence ID" value="PNU20270.1"/>
    <property type="molecule type" value="Genomic_DNA"/>
</dbReference>
<dbReference type="PROSITE" id="PS50110">
    <property type="entry name" value="RESPONSE_REGULATORY"/>
    <property type="match status" value="1"/>
</dbReference>
<evidence type="ECO:0000259" key="7">
    <source>
        <dbReference type="PROSITE" id="PS50110"/>
    </source>
</evidence>
<proteinExistence type="predicted"/>
<keyword evidence="2" id="KW-0808">Transferase</keyword>